<dbReference type="Proteomes" id="UP000244925">
    <property type="component" value="Unassembled WGS sequence"/>
</dbReference>
<dbReference type="InterPro" id="IPR004101">
    <property type="entry name" value="Mur_ligase_C"/>
</dbReference>
<feature type="binding site" evidence="7">
    <location>
        <position position="188"/>
    </location>
    <ligand>
        <name>UDP-N-acetyl-alpha-D-muramoyl-L-alanyl-D-glutamate</name>
        <dbReference type="ChEBI" id="CHEBI:83900"/>
    </ligand>
</feature>
<feature type="modified residue" description="N6-carboxylysine" evidence="7">
    <location>
        <position position="220"/>
    </location>
</feature>
<keyword evidence="7" id="KW-0067">ATP-binding</keyword>
<keyword evidence="7 12" id="KW-0436">Ligase</keyword>
<evidence type="ECO:0000256" key="2">
    <source>
        <dbReference type="ARBA" id="ARBA00022618"/>
    </source>
</evidence>
<keyword evidence="3 7" id="KW-0133">Cell shape</keyword>
<dbReference type="InterPro" id="IPR013221">
    <property type="entry name" value="Mur_ligase_cen"/>
</dbReference>
<evidence type="ECO:0000259" key="11">
    <source>
        <dbReference type="Pfam" id="PF08245"/>
    </source>
</evidence>
<dbReference type="Gene3D" id="3.40.1190.10">
    <property type="entry name" value="Mur-like, catalytic domain"/>
    <property type="match status" value="1"/>
</dbReference>
<dbReference type="InterPro" id="IPR000713">
    <property type="entry name" value="Mur_ligase_N"/>
</dbReference>
<evidence type="ECO:0000256" key="5">
    <source>
        <dbReference type="ARBA" id="ARBA00023306"/>
    </source>
</evidence>
<dbReference type="SUPFAM" id="SSF53623">
    <property type="entry name" value="MurD-like peptide ligases, catalytic domain"/>
    <property type="match status" value="1"/>
</dbReference>
<dbReference type="SUPFAM" id="SSF63418">
    <property type="entry name" value="MurE/MurF N-terminal domain"/>
    <property type="match status" value="1"/>
</dbReference>
<dbReference type="GO" id="GO:0071555">
    <property type="term" value="P:cell wall organization"/>
    <property type="evidence" value="ECO:0007669"/>
    <property type="project" value="UniProtKB-KW"/>
</dbReference>
<reference evidence="13" key="1">
    <citation type="submission" date="2018-02" db="EMBL/GenBank/DDBJ databases">
        <authorList>
            <person name="Clavel T."/>
            <person name="Strowig T."/>
        </authorList>
    </citation>
    <scope>NUCLEOTIDE SEQUENCE [LARGE SCALE GENOMIC DNA]</scope>
    <source>
        <strain evidence="13">DSM 100764</strain>
    </source>
</reference>
<feature type="binding site" evidence="7">
    <location>
        <position position="455"/>
    </location>
    <ligand>
        <name>meso-2,6-diaminopimelate</name>
        <dbReference type="ChEBI" id="CHEBI:57791"/>
    </ligand>
</feature>
<dbReference type="PANTHER" id="PTHR23135">
    <property type="entry name" value="MUR LIGASE FAMILY MEMBER"/>
    <property type="match status" value="1"/>
</dbReference>
<comment type="caution">
    <text evidence="7">Lacks conserved residue(s) required for the propagation of feature annotation.</text>
</comment>
<evidence type="ECO:0000256" key="4">
    <source>
        <dbReference type="ARBA" id="ARBA00022984"/>
    </source>
</evidence>
<feature type="binding site" evidence="7">
    <location>
        <position position="378"/>
    </location>
    <ligand>
        <name>meso-2,6-diaminopimelate</name>
        <dbReference type="ChEBI" id="CHEBI:57791"/>
    </ligand>
</feature>
<accession>A0A2V1IPV2</accession>
<comment type="function">
    <text evidence="7">Catalyzes the addition of meso-diaminopimelic acid to the nucleotide precursor UDP-N-acetylmuramoyl-L-alanyl-D-glutamate (UMAG) in the biosynthesis of bacterial cell-wall peptidoglycan.</text>
</comment>
<protein>
    <recommendedName>
        <fullName evidence="7">UDP-N-acetylmuramoyl-L-alanyl-D-glutamate--2,6-diaminopimelate ligase</fullName>
        <ecNumber evidence="7">6.3.2.13</ecNumber>
    </recommendedName>
    <alternativeName>
        <fullName evidence="7">Meso-A2pm-adding enzyme</fullName>
    </alternativeName>
    <alternativeName>
        <fullName evidence="7">Meso-diaminopimelate-adding enzyme</fullName>
    </alternativeName>
    <alternativeName>
        <fullName evidence="7">UDP-MurNAc-L-Ala-D-Glu:meso-diaminopimelate ligase</fullName>
    </alternativeName>
    <alternativeName>
        <fullName evidence="7">UDP-MurNAc-tripeptide synthetase</fullName>
    </alternativeName>
    <alternativeName>
        <fullName evidence="7">UDP-N-acetylmuramyl-tripeptide synthetase</fullName>
    </alternativeName>
</protein>
<evidence type="ECO:0000313" key="12">
    <source>
        <dbReference type="EMBL" id="PWB06515.1"/>
    </source>
</evidence>
<sequence>MKLSHLLSAITVEEVIGNEEVEITSLECDSRKISLGSLFVAVRGVNVDGHRFIPIVTVGGVAAIVCEELPERLESTVTYVKVSDSAVALGFLASQWYGNPSRQLQLVGVTGTNGKTTTATLIYEMARLEGYKAGLLSTVVNYIDTEAVHADQTTPDPLTLNRLLRQMVDAGCEYAAMEVSSHAAHQHRIAGLHFAGGVFTNLTRDHLDYHKTVDAYLAAKKSFFDNLPATAFALTNADDKAGEVMLQNTDARRHTYSLRTRADFTGKIVESRLDGTLLALNGHEVEVLFTGRFNAYNLTAVYGAALLLGWNPDRVLVDMSRLVPVAGRFQPFHSTDGVTAIVDYAHTPDALVNVLSTIRDIVGGRGQIITVVGAGGNRDKGKRPIMAREAALRSDRLILTSDNPRDEEPDAIIADMREGLDARALAATLCIADRREAIRTAVSLAKEGDVVLVAGKGHEDYQEIRGVKHHFDDREVVQEALSQL</sequence>
<keyword evidence="5 7" id="KW-0131">Cell cycle</keyword>
<dbReference type="Pfam" id="PF01225">
    <property type="entry name" value="Mur_ligase"/>
    <property type="match status" value="1"/>
</dbReference>
<keyword evidence="7" id="KW-0547">Nucleotide-binding</keyword>
<comment type="cofactor">
    <cofactor evidence="7">
        <name>Mg(2+)</name>
        <dbReference type="ChEBI" id="CHEBI:18420"/>
    </cofactor>
</comment>
<dbReference type="GO" id="GO:0051301">
    <property type="term" value="P:cell division"/>
    <property type="evidence" value="ECO:0007669"/>
    <property type="project" value="UniProtKB-KW"/>
</dbReference>
<dbReference type="NCBIfam" id="NF001126">
    <property type="entry name" value="PRK00139.1-4"/>
    <property type="match status" value="1"/>
</dbReference>
<dbReference type="NCBIfam" id="TIGR01085">
    <property type="entry name" value="murE"/>
    <property type="match status" value="1"/>
</dbReference>
<gene>
    <name evidence="7" type="primary">murE</name>
    <name evidence="12" type="ORF">C5O25_10070</name>
</gene>
<feature type="domain" description="Mur ligase C-terminal" evidence="10">
    <location>
        <begin position="327"/>
        <end position="457"/>
    </location>
</feature>
<dbReference type="GO" id="GO:0005737">
    <property type="term" value="C:cytoplasm"/>
    <property type="evidence" value="ECO:0007669"/>
    <property type="project" value="UniProtKB-SubCell"/>
</dbReference>
<feature type="short sequence motif" description="Meso-diaminopimelate recognition motif" evidence="7">
    <location>
        <begin position="402"/>
        <end position="405"/>
    </location>
</feature>
<dbReference type="InterPro" id="IPR036565">
    <property type="entry name" value="Mur-like_cat_sf"/>
</dbReference>
<dbReference type="EMBL" id="PUBV01000023">
    <property type="protein sequence ID" value="PWB06515.1"/>
    <property type="molecule type" value="Genomic_DNA"/>
</dbReference>
<feature type="binding site" evidence="7">
    <location>
        <begin position="153"/>
        <end position="154"/>
    </location>
    <ligand>
        <name>UDP-N-acetyl-alpha-D-muramoyl-L-alanyl-D-glutamate</name>
        <dbReference type="ChEBI" id="CHEBI:83900"/>
    </ligand>
</feature>
<evidence type="ECO:0000256" key="1">
    <source>
        <dbReference type="ARBA" id="ARBA00005898"/>
    </source>
</evidence>
<comment type="PTM">
    <text evidence="7">Carboxylation is probably crucial for Mg(2+) binding and, consequently, for the gamma-phosphate positioning of ATP.</text>
</comment>
<dbReference type="AlphaFoldDB" id="A0A2V1IPV2"/>
<evidence type="ECO:0000256" key="8">
    <source>
        <dbReference type="RuleBase" id="RU004135"/>
    </source>
</evidence>
<name>A0A2V1IPV2_9BACT</name>
<feature type="domain" description="Mur ligase central" evidence="11">
    <location>
        <begin position="109"/>
        <end position="304"/>
    </location>
</feature>
<dbReference type="GO" id="GO:0000287">
    <property type="term" value="F:magnesium ion binding"/>
    <property type="evidence" value="ECO:0007669"/>
    <property type="project" value="UniProtKB-UniRule"/>
</dbReference>
<dbReference type="Gene3D" id="3.90.190.20">
    <property type="entry name" value="Mur ligase, C-terminal domain"/>
    <property type="match status" value="1"/>
</dbReference>
<dbReference type="Pfam" id="PF08245">
    <property type="entry name" value="Mur_ligase_M"/>
    <property type="match status" value="1"/>
</dbReference>
<dbReference type="Pfam" id="PF02875">
    <property type="entry name" value="Mur_ligase_C"/>
    <property type="match status" value="1"/>
</dbReference>
<keyword evidence="6 7" id="KW-0961">Cell wall biogenesis/degradation</keyword>
<dbReference type="GO" id="GO:0008360">
    <property type="term" value="P:regulation of cell shape"/>
    <property type="evidence" value="ECO:0007669"/>
    <property type="project" value="UniProtKB-KW"/>
</dbReference>
<keyword evidence="4 7" id="KW-0573">Peptidoglycan synthesis</keyword>
<dbReference type="InterPro" id="IPR005761">
    <property type="entry name" value="UDP-N-AcMur-Glu-dNH2Pim_ligase"/>
</dbReference>
<feature type="binding site" evidence="7">
    <location>
        <position position="186"/>
    </location>
    <ligand>
        <name>UDP-N-acetyl-alpha-D-muramoyl-L-alanyl-D-glutamate</name>
        <dbReference type="ChEBI" id="CHEBI:83900"/>
    </ligand>
</feature>
<dbReference type="InterPro" id="IPR035911">
    <property type="entry name" value="MurE/MurF_N"/>
</dbReference>
<comment type="subcellular location">
    <subcellularLocation>
        <location evidence="7 8">Cytoplasm</location>
    </subcellularLocation>
</comment>
<comment type="similarity">
    <text evidence="1 7">Belongs to the MurCDEF family. MurE subfamily.</text>
</comment>
<feature type="binding site" evidence="7">
    <location>
        <position position="180"/>
    </location>
    <ligand>
        <name>UDP-N-acetyl-alpha-D-muramoyl-L-alanyl-D-glutamate</name>
        <dbReference type="ChEBI" id="CHEBI:83900"/>
    </ligand>
</feature>
<feature type="binding site" evidence="7">
    <location>
        <begin position="111"/>
        <end position="117"/>
    </location>
    <ligand>
        <name>ATP</name>
        <dbReference type="ChEBI" id="CHEBI:30616"/>
    </ligand>
</feature>
<keyword evidence="2 7" id="KW-0132">Cell division</keyword>
<dbReference type="EC" id="6.3.2.13" evidence="7"/>
<feature type="binding site" evidence="7">
    <location>
        <position position="152"/>
    </location>
    <ligand>
        <name>UDP-N-acetyl-alpha-D-muramoyl-L-alanyl-D-glutamate</name>
        <dbReference type="ChEBI" id="CHEBI:83900"/>
    </ligand>
</feature>
<comment type="pathway">
    <text evidence="7 8">Cell wall biogenesis; peptidoglycan biosynthesis.</text>
</comment>
<evidence type="ECO:0000256" key="6">
    <source>
        <dbReference type="ARBA" id="ARBA00023316"/>
    </source>
</evidence>
<comment type="caution">
    <text evidence="12">The sequence shown here is derived from an EMBL/GenBank/DDBJ whole genome shotgun (WGS) entry which is preliminary data.</text>
</comment>
<evidence type="ECO:0000256" key="3">
    <source>
        <dbReference type="ARBA" id="ARBA00022960"/>
    </source>
</evidence>
<comment type="catalytic activity">
    <reaction evidence="7">
        <text>UDP-N-acetyl-alpha-D-muramoyl-L-alanyl-D-glutamate + meso-2,6-diaminopimelate + ATP = UDP-N-acetyl-alpha-D-muramoyl-L-alanyl-gamma-D-glutamyl-meso-2,6-diaminopimelate + ADP + phosphate + H(+)</text>
        <dbReference type="Rhea" id="RHEA:23676"/>
        <dbReference type="ChEBI" id="CHEBI:15378"/>
        <dbReference type="ChEBI" id="CHEBI:30616"/>
        <dbReference type="ChEBI" id="CHEBI:43474"/>
        <dbReference type="ChEBI" id="CHEBI:57791"/>
        <dbReference type="ChEBI" id="CHEBI:83900"/>
        <dbReference type="ChEBI" id="CHEBI:83905"/>
        <dbReference type="ChEBI" id="CHEBI:456216"/>
        <dbReference type="EC" id="6.3.2.13"/>
    </reaction>
</comment>
<keyword evidence="13" id="KW-1185">Reference proteome</keyword>
<evidence type="ECO:0000313" key="13">
    <source>
        <dbReference type="Proteomes" id="UP000244925"/>
    </source>
</evidence>
<proteinExistence type="inferred from homology"/>
<organism evidence="12 13">
    <name type="scientific">Paramuribaculum intestinale</name>
    <dbReference type="NCBI Taxonomy" id="2094151"/>
    <lineage>
        <taxon>Bacteria</taxon>
        <taxon>Pseudomonadati</taxon>
        <taxon>Bacteroidota</taxon>
        <taxon>Bacteroidia</taxon>
        <taxon>Bacteroidales</taxon>
        <taxon>Muribaculaceae</taxon>
        <taxon>Paramuribaculum</taxon>
    </lineage>
</organism>
<feature type="binding site" evidence="7">
    <location>
        <position position="459"/>
    </location>
    <ligand>
        <name>meso-2,6-diaminopimelate</name>
        <dbReference type="ChEBI" id="CHEBI:57791"/>
    </ligand>
</feature>
<dbReference type="HAMAP" id="MF_00208">
    <property type="entry name" value="MurE"/>
    <property type="match status" value="1"/>
</dbReference>
<feature type="domain" description="Mur ligase N-terminal catalytic" evidence="9">
    <location>
        <begin position="22"/>
        <end position="97"/>
    </location>
</feature>
<keyword evidence="7" id="KW-0460">Magnesium</keyword>
<feature type="binding site" evidence="7">
    <location>
        <position position="30"/>
    </location>
    <ligand>
        <name>UDP-N-acetyl-alpha-D-muramoyl-L-alanyl-D-glutamate</name>
        <dbReference type="ChEBI" id="CHEBI:83900"/>
    </ligand>
</feature>
<dbReference type="SUPFAM" id="SSF53244">
    <property type="entry name" value="MurD-like peptide ligases, peptide-binding domain"/>
    <property type="match status" value="1"/>
</dbReference>
<dbReference type="GO" id="GO:0008765">
    <property type="term" value="F:UDP-N-acetylmuramoylalanyl-D-glutamate-2,6-diaminopimelate ligase activity"/>
    <property type="evidence" value="ECO:0007669"/>
    <property type="project" value="UniProtKB-UniRule"/>
</dbReference>
<dbReference type="GO" id="GO:0009252">
    <property type="term" value="P:peptidoglycan biosynthetic process"/>
    <property type="evidence" value="ECO:0007669"/>
    <property type="project" value="UniProtKB-UniRule"/>
</dbReference>
<dbReference type="GeneID" id="93423195"/>
<dbReference type="PANTHER" id="PTHR23135:SF4">
    <property type="entry name" value="UDP-N-ACETYLMURAMOYL-L-ALANYL-D-GLUTAMATE--2,6-DIAMINOPIMELATE LIGASE MURE HOMOLOG, CHLOROPLASTIC"/>
    <property type="match status" value="1"/>
</dbReference>
<feature type="binding site" evidence="7">
    <location>
        <begin position="402"/>
        <end position="405"/>
    </location>
    <ligand>
        <name>meso-2,6-diaminopimelate</name>
        <dbReference type="ChEBI" id="CHEBI:57791"/>
    </ligand>
</feature>
<keyword evidence="7" id="KW-0963">Cytoplasm</keyword>
<dbReference type="UniPathway" id="UPA00219"/>
<evidence type="ECO:0000256" key="7">
    <source>
        <dbReference type="HAMAP-Rule" id="MF_00208"/>
    </source>
</evidence>
<dbReference type="GO" id="GO:0005524">
    <property type="term" value="F:ATP binding"/>
    <property type="evidence" value="ECO:0007669"/>
    <property type="project" value="UniProtKB-UniRule"/>
</dbReference>
<evidence type="ECO:0000259" key="10">
    <source>
        <dbReference type="Pfam" id="PF02875"/>
    </source>
</evidence>
<dbReference type="InterPro" id="IPR036615">
    <property type="entry name" value="Mur_ligase_C_dom_sf"/>
</dbReference>
<dbReference type="RefSeq" id="WP_107036617.1">
    <property type="nucleotide sequence ID" value="NZ_CAOLHR010000016.1"/>
</dbReference>
<evidence type="ECO:0000259" key="9">
    <source>
        <dbReference type="Pfam" id="PF01225"/>
    </source>
</evidence>
<dbReference type="Gene3D" id="3.40.1390.10">
    <property type="entry name" value="MurE/MurF, N-terminal domain"/>
    <property type="match status" value="1"/>
</dbReference>